<proteinExistence type="predicted"/>
<dbReference type="EMBL" id="UINC01166532">
    <property type="protein sequence ID" value="SVD68537.1"/>
    <property type="molecule type" value="Genomic_DNA"/>
</dbReference>
<dbReference type="GO" id="GO:0003841">
    <property type="term" value="F:1-acylglycerol-3-phosphate O-acyltransferase activity"/>
    <property type="evidence" value="ECO:0007669"/>
    <property type="project" value="TreeGrafter"/>
</dbReference>
<protein>
    <recommendedName>
        <fullName evidence="6">Phospholipid/glycerol acyltransferase domain-containing protein</fullName>
    </recommendedName>
</protein>
<feature type="non-terminal residue" evidence="7">
    <location>
        <position position="1"/>
    </location>
</feature>
<keyword evidence="1" id="KW-0808">Transferase</keyword>
<keyword evidence="3" id="KW-1208">Phospholipid metabolism</keyword>
<feature type="non-terminal residue" evidence="7">
    <location>
        <position position="271"/>
    </location>
</feature>
<evidence type="ECO:0000256" key="4">
    <source>
        <dbReference type="ARBA" id="ARBA00023315"/>
    </source>
</evidence>
<organism evidence="7">
    <name type="scientific">marine metagenome</name>
    <dbReference type="NCBI Taxonomy" id="408172"/>
    <lineage>
        <taxon>unclassified sequences</taxon>
        <taxon>metagenomes</taxon>
        <taxon>ecological metagenomes</taxon>
    </lineage>
</organism>
<keyword evidence="5" id="KW-0472">Membrane</keyword>
<dbReference type="CDD" id="cd07989">
    <property type="entry name" value="LPLAT_AGPAT-like"/>
    <property type="match status" value="1"/>
</dbReference>
<dbReference type="GO" id="GO:0006654">
    <property type="term" value="P:phosphatidic acid biosynthetic process"/>
    <property type="evidence" value="ECO:0007669"/>
    <property type="project" value="TreeGrafter"/>
</dbReference>
<keyword evidence="5" id="KW-1133">Transmembrane helix</keyword>
<dbReference type="SUPFAM" id="SSF69593">
    <property type="entry name" value="Glycerol-3-phosphate (1)-acyltransferase"/>
    <property type="match status" value="1"/>
</dbReference>
<feature type="transmembrane region" description="Helical" evidence="5">
    <location>
        <begin position="20"/>
        <end position="40"/>
    </location>
</feature>
<feature type="transmembrane region" description="Helical" evidence="5">
    <location>
        <begin position="84"/>
        <end position="100"/>
    </location>
</feature>
<keyword evidence="5" id="KW-0812">Transmembrane</keyword>
<evidence type="ECO:0000256" key="3">
    <source>
        <dbReference type="ARBA" id="ARBA00023264"/>
    </source>
</evidence>
<evidence type="ECO:0000259" key="6">
    <source>
        <dbReference type="SMART" id="SM00563"/>
    </source>
</evidence>
<keyword evidence="2" id="KW-0594">Phospholipid biosynthesis</keyword>
<keyword evidence="4" id="KW-0012">Acyltransferase</keyword>
<keyword evidence="2" id="KW-0444">Lipid biosynthesis</keyword>
<evidence type="ECO:0000256" key="2">
    <source>
        <dbReference type="ARBA" id="ARBA00023209"/>
    </source>
</evidence>
<keyword evidence="2" id="KW-0443">Lipid metabolism</keyword>
<accession>A0A382XBJ1</accession>
<dbReference type="SMART" id="SM00563">
    <property type="entry name" value="PlsC"/>
    <property type="match status" value="1"/>
</dbReference>
<gene>
    <name evidence="7" type="ORF">METZ01_LOCUS421391</name>
</gene>
<reference evidence="7" key="1">
    <citation type="submission" date="2018-05" db="EMBL/GenBank/DDBJ databases">
        <authorList>
            <person name="Lanie J.A."/>
            <person name="Ng W.-L."/>
            <person name="Kazmierczak K.M."/>
            <person name="Andrzejewski T.M."/>
            <person name="Davidsen T.M."/>
            <person name="Wayne K.J."/>
            <person name="Tettelin H."/>
            <person name="Glass J.I."/>
            <person name="Rusch D."/>
            <person name="Podicherti R."/>
            <person name="Tsui H.-C.T."/>
            <person name="Winkler M.E."/>
        </authorList>
    </citation>
    <scope>NUCLEOTIDE SEQUENCE</scope>
</reference>
<dbReference type="PANTHER" id="PTHR10434:SF59">
    <property type="entry name" value="1-ACYL-SN-GLYCEROL-3-PHOSPHATE ACYLTRANSFERASE"/>
    <property type="match status" value="1"/>
</dbReference>
<feature type="domain" description="Phospholipid/glycerol acyltransferase" evidence="6">
    <location>
        <begin position="75"/>
        <end position="190"/>
    </location>
</feature>
<name>A0A382XBJ1_9ZZZZ</name>
<dbReference type="Pfam" id="PF01553">
    <property type="entry name" value="Acyltransferase"/>
    <property type="match status" value="1"/>
</dbReference>
<evidence type="ECO:0000256" key="1">
    <source>
        <dbReference type="ARBA" id="ARBA00022679"/>
    </source>
</evidence>
<evidence type="ECO:0000256" key="5">
    <source>
        <dbReference type="SAM" id="Phobius"/>
    </source>
</evidence>
<evidence type="ECO:0000313" key="7">
    <source>
        <dbReference type="EMBL" id="SVD68537.1"/>
    </source>
</evidence>
<dbReference type="AlphaFoldDB" id="A0A382XBJ1"/>
<dbReference type="InterPro" id="IPR002123">
    <property type="entry name" value="Plipid/glycerol_acylTrfase"/>
</dbReference>
<dbReference type="PANTHER" id="PTHR10434">
    <property type="entry name" value="1-ACYL-SN-GLYCEROL-3-PHOSPHATE ACYLTRANSFERASE"/>
    <property type="match status" value="1"/>
</dbReference>
<sequence length="271" mass="31575">FLFTKLTEMLYSPILSFFRILPLFFWFLLCLPLNFFFFFFSKEKFFFFYRLFFKGVVKIFGIRISQKGKKKNNKVLYVSNHVSYLDIFLLGSLLDGLFVAKSEIKSWPLINKLCELGRTIFVDRKGSLKAFDQINVLNSNLEKGFNIILFPEGTSSDGTRVLPFKSALFGIVDAQKSKDWSIQPISLTYRKLDGVPVDKNFRPFFAWFGAMDLIPHAWKFLGLGVSEVRINFHKARKFSSFKNRKQACKYSFDCISEQVQNDYSSVEAENK</sequence>